<feature type="non-terminal residue" evidence="2">
    <location>
        <position position="1"/>
    </location>
</feature>
<comment type="caution">
    <text evidence="2">The sequence shown here is derived from an EMBL/GenBank/DDBJ whole genome shotgun (WGS) entry which is preliminary data.</text>
</comment>
<dbReference type="EMBL" id="BARS01044316">
    <property type="protein sequence ID" value="GAG34901.1"/>
    <property type="molecule type" value="Genomic_DNA"/>
</dbReference>
<dbReference type="CDD" id="cd00085">
    <property type="entry name" value="HNHc"/>
    <property type="match status" value="1"/>
</dbReference>
<evidence type="ECO:0008006" key="3">
    <source>
        <dbReference type="Google" id="ProtNLM"/>
    </source>
</evidence>
<dbReference type="Gene3D" id="1.10.30.50">
    <property type="match status" value="1"/>
</dbReference>
<dbReference type="AlphaFoldDB" id="X0YDK6"/>
<organism evidence="2">
    <name type="scientific">marine sediment metagenome</name>
    <dbReference type="NCBI Taxonomy" id="412755"/>
    <lineage>
        <taxon>unclassified sequences</taxon>
        <taxon>metagenomes</taxon>
        <taxon>ecological metagenomes</taxon>
    </lineage>
</organism>
<name>X0YDK6_9ZZZZ</name>
<feature type="region of interest" description="Disordered" evidence="1">
    <location>
        <begin position="76"/>
        <end position="96"/>
    </location>
</feature>
<accession>X0YDK6</accession>
<sequence>LLTIDHKTPLCRGGTEDDINKQVCCFICNMLKGGLIDKEFRRYYKILQQLKDIYKIKLVINEPKLIFMPWRHPDYKSPEEKTEAMVDKAKQEGVLK</sequence>
<gene>
    <name evidence="2" type="ORF">S01H1_66980</name>
</gene>
<proteinExistence type="predicted"/>
<evidence type="ECO:0000256" key="1">
    <source>
        <dbReference type="SAM" id="MobiDB-lite"/>
    </source>
</evidence>
<protein>
    <recommendedName>
        <fullName evidence="3">HNH domain-containing protein</fullName>
    </recommendedName>
</protein>
<dbReference type="InterPro" id="IPR003615">
    <property type="entry name" value="HNH_nuc"/>
</dbReference>
<reference evidence="2" key="1">
    <citation type="journal article" date="2014" name="Front. Microbiol.">
        <title>High frequency of phylogenetically diverse reductive dehalogenase-homologous genes in deep subseafloor sedimentary metagenomes.</title>
        <authorList>
            <person name="Kawai M."/>
            <person name="Futagami T."/>
            <person name="Toyoda A."/>
            <person name="Takaki Y."/>
            <person name="Nishi S."/>
            <person name="Hori S."/>
            <person name="Arai W."/>
            <person name="Tsubouchi T."/>
            <person name="Morono Y."/>
            <person name="Uchiyama I."/>
            <person name="Ito T."/>
            <person name="Fujiyama A."/>
            <person name="Inagaki F."/>
            <person name="Takami H."/>
        </authorList>
    </citation>
    <scope>NUCLEOTIDE SEQUENCE</scope>
    <source>
        <strain evidence="2">Expedition CK06-06</strain>
    </source>
</reference>
<evidence type="ECO:0000313" key="2">
    <source>
        <dbReference type="EMBL" id="GAG34901.1"/>
    </source>
</evidence>